<evidence type="ECO:0000256" key="4">
    <source>
        <dbReference type="ARBA" id="ARBA00022490"/>
    </source>
</evidence>
<dbReference type="InterPro" id="IPR001179">
    <property type="entry name" value="PPIase_FKBP_dom"/>
</dbReference>
<dbReference type="PANTHER" id="PTHR47861">
    <property type="entry name" value="FKBP-TYPE PEPTIDYL-PROLYL CIS-TRANS ISOMERASE SLYD"/>
    <property type="match status" value="1"/>
</dbReference>
<comment type="caution">
    <text evidence="12">The sequence shown here is derived from an EMBL/GenBank/DDBJ whole genome shotgun (WGS) entry which is preliminary data.</text>
</comment>
<dbReference type="GO" id="GO:0016853">
    <property type="term" value="F:isomerase activity"/>
    <property type="evidence" value="ECO:0007669"/>
    <property type="project" value="UniProtKB-KW"/>
</dbReference>
<keyword evidence="7 9" id="KW-0413">Isomerase</keyword>
<dbReference type="Pfam" id="PF00254">
    <property type="entry name" value="FKBP_C"/>
    <property type="match status" value="1"/>
</dbReference>
<name>A0ABQ1I4Y3_9ALTE</name>
<accession>A0ABQ1I4Y3</accession>
<dbReference type="PROSITE" id="PS50059">
    <property type="entry name" value="FKBP_PPIASE"/>
    <property type="match status" value="1"/>
</dbReference>
<dbReference type="RefSeq" id="WP_055733927.1">
    <property type="nucleotide sequence ID" value="NZ_BMDY01000024.1"/>
</dbReference>
<comment type="catalytic activity">
    <reaction evidence="1 9 10">
        <text>[protein]-peptidylproline (omega=180) = [protein]-peptidylproline (omega=0)</text>
        <dbReference type="Rhea" id="RHEA:16237"/>
        <dbReference type="Rhea" id="RHEA-COMP:10747"/>
        <dbReference type="Rhea" id="RHEA-COMP:10748"/>
        <dbReference type="ChEBI" id="CHEBI:83833"/>
        <dbReference type="ChEBI" id="CHEBI:83834"/>
        <dbReference type="EC" id="5.2.1.8"/>
    </reaction>
</comment>
<comment type="subcellular location">
    <subcellularLocation>
        <location evidence="2">Cytoplasm</location>
    </subcellularLocation>
</comment>
<evidence type="ECO:0000256" key="10">
    <source>
        <dbReference type="RuleBase" id="RU003915"/>
    </source>
</evidence>
<dbReference type="SUPFAM" id="SSF54534">
    <property type="entry name" value="FKBP-like"/>
    <property type="match status" value="1"/>
</dbReference>
<comment type="function">
    <text evidence="8">Also involved in hydrogenase metallocenter assembly, probably by participating in the nickel insertion step. This function in hydrogenase biosynthesis requires chaperone activity and the presence of the metal-binding domain, but not PPIase activity.</text>
</comment>
<evidence type="ECO:0000256" key="8">
    <source>
        <dbReference type="ARBA" id="ARBA00037071"/>
    </source>
</evidence>
<dbReference type="Gene3D" id="3.10.50.40">
    <property type="match status" value="1"/>
</dbReference>
<evidence type="ECO:0000256" key="9">
    <source>
        <dbReference type="PROSITE-ProRule" id="PRU00277"/>
    </source>
</evidence>
<organism evidence="12 13">
    <name type="scientific">Agarivorans gilvus</name>
    <dbReference type="NCBI Taxonomy" id="680279"/>
    <lineage>
        <taxon>Bacteria</taxon>
        <taxon>Pseudomonadati</taxon>
        <taxon>Pseudomonadota</taxon>
        <taxon>Gammaproteobacteria</taxon>
        <taxon>Alteromonadales</taxon>
        <taxon>Alteromonadaceae</taxon>
        <taxon>Agarivorans</taxon>
    </lineage>
</organism>
<sequence>MQVEKNSVVRFEYTLHETDGELLESTDGQAVAYLHGHKAMIPAIEEGLEGKQAGDEVKLSLAPEQAYGVRREEAQERISVKHLQGAKTWKPGMVALVQTEQGPRQVTILKVGKFMATIDTNHPYAGKHLDFDLKIVEVRAATEEEIAHGHAHGAGGHQH</sequence>
<comment type="similarity">
    <text evidence="3 10">Belongs to the FKBP-type PPIase family.</text>
</comment>
<evidence type="ECO:0000313" key="13">
    <source>
        <dbReference type="Proteomes" id="UP000651977"/>
    </source>
</evidence>
<evidence type="ECO:0000256" key="7">
    <source>
        <dbReference type="ARBA" id="ARBA00023235"/>
    </source>
</evidence>
<evidence type="ECO:0000256" key="1">
    <source>
        <dbReference type="ARBA" id="ARBA00000971"/>
    </source>
</evidence>
<protein>
    <recommendedName>
        <fullName evidence="10">Peptidyl-prolyl cis-trans isomerase</fullName>
        <ecNumber evidence="10">5.2.1.8</ecNumber>
    </recommendedName>
</protein>
<dbReference type="InterPro" id="IPR046357">
    <property type="entry name" value="PPIase_dom_sf"/>
</dbReference>
<dbReference type="PANTHER" id="PTHR47861:SF3">
    <property type="entry name" value="FKBP-TYPE PEPTIDYL-PROLYL CIS-TRANS ISOMERASE SLYD"/>
    <property type="match status" value="1"/>
</dbReference>
<evidence type="ECO:0000256" key="3">
    <source>
        <dbReference type="ARBA" id="ARBA00006577"/>
    </source>
</evidence>
<gene>
    <name evidence="12" type="ORF">GCM10007414_33380</name>
</gene>
<keyword evidence="13" id="KW-1185">Reference proteome</keyword>
<reference evidence="13" key="1">
    <citation type="journal article" date="2019" name="Int. J. Syst. Evol. Microbiol.">
        <title>The Global Catalogue of Microorganisms (GCM) 10K type strain sequencing project: providing services to taxonomists for standard genome sequencing and annotation.</title>
        <authorList>
            <consortium name="The Broad Institute Genomics Platform"/>
            <consortium name="The Broad Institute Genome Sequencing Center for Infectious Disease"/>
            <person name="Wu L."/>
            <person name="Ma J."/>
        </authorList>
    </citation>
    <scope>NUCLEOTIDE SEQUENCE [LARGE SCALE GENOMIC DNA]</scope>
    <source>
        <strain evidence="13">CGMCC 1.10131</strain>
    </source>
</reference>
<dbReference type="EMBL" id="BMDY01000024">
    <property type="protein sequence ID" value="GGB17295.1"/>
    <property type="molecule type" value="Genomic_DNA"/>
</dbReference>
<keyword evidence="5 9" id="KW-0697">Rotamase</keyword>
<evidence type="ECO:0000313" key="12">
    <source>
        <dbReference type="EMBL" id="GGB17295.1"/>
    </source>
</evidence>
<dbReference type="EC" id="5.2.1.8" evidence="10"/>
<evidence type="ECO:0000256" key="6">
    <source>
        <dbReference type="ARBA" id="ARBA00023186"/>
    </source>
</evidence>
<keyword evidence="6" id="KW-0143">Chaperone</keyword>
<evidence type="ECO:0000256" key="2">
    <source>
        <dbReference type="ARBA" id="ARBA00004496"/>
    </source>
</evidence>
<evidence type="ECO:0000259" key="11">
    <source>
        <dbReference type="PROSITE" id="PS50059"/>
    </source>
</evidence>
<proteinExistence type="inferred from homology"/>
<evidence type="ECO:0000256" key="5">
    <source>
        <dbReference type="ARBA" id="ARBA00023110"/>
    </source>
</evidence>
<keyword evidence="4" id="KW-0963">Cytoplasm</keyword>
<dbReference type="Proteomes" id="UP000651977">
    <property type="component" value="Unassembled WGS sequence"/>
</dbReference>
<feature type="domain" description="PPIase FKBP-type" evidence="11">
    <location>
        <begin position="6"/>
        <end position="78"/>
    </location>
</feature>